<keyword evidence="4" id="KW-0344">Guanine-nucleotide releasing factor</keyword>
<dbReference type="Pfam" id="PF26216">
    <property type="entry name" value="GDPGP1_C"/>
    <property type="match status" value="1"/>
</dbReference>
<accession>A0A8J4RLV4</accession>
<sequence>MTAPHHHRMSLHILIAGVNSVGRLQWRCGKVGTSWEGWLWYRIDTHVCISSVGSLYLSTSTHISHVSLILHFIPFRLVSNPIILNFSELQCHSLEFPHFPAKFSSFVSRLVKVGGEFASPVRAGFVYSKTALRKEEGCINTRWGKECVQACPKFLIASPTFHGGRGALPSAGGHPADLTFLAVMVTVKQVEDDNLVSKVAIPEQLKCPRFCFQDIRIPLYRFSSQSLLDDSPFEGRVCITEDEQSALDSLLLAQWEDKMWKGVLRYDVTTSEIKVIFGRRKLIAQLNERLGMDYVPKPEADKICGQGNFSEFQWTKHQEESLFYVASGEMAIPELIPSAAMPDGAVLIIINEIPLEYGHVFLVPCGSDSLAQVLDTKSLEMVARFAVEINNCSFRLFYDCPTAGTSHRYFEACYFPSPLPVELTPVDTFFHEGRRGMRISAVTDFPMKTLLFESNKKFKGMVEVLVEICYQLQEKSIPYNLLISDCGKKIFLFLQMQNMANSGTLSAWECGGYFLFQSRSEFDQATEEAMLNKLRDVSLDDEGFQVVKELCRSIADKFAA</sequence>
<dbReference type="GO" id="GO:0006006">
    <property type="term" value="P:glucose metabolic process"/>
    <property type="evidence" value="ECO:0007669"/>
    <property type="project" value="TreeGrafter"/>
</dbReference>
<reference evidence="11" key="1">
    <citation type="submission" date="2020-03" db="EMBL/GenBank/DDBJ databases">
        <title>Castanea mollissima Vanexum genome sequencing.</title>
        <authorList>
            <person name="Staton M."/>
        </authorList>
    </citation>
    <scope>NUCLEOTIDE SEQUENCE</scope>
    <source>
        <tissue evidence="11">Leaf</tissue>
    </source>
</reference>
<keyword evidence="7" id="KW-0547">Nucleotide-binding</keyword>
<feature type="domain" description="GDPGP1-like N-terminal" evidence="10">
    <location>
        <begin position="247"/>
        <end position="413"/>
    </location>
</feature>
<evidence type="ECO:0000256" key="4">
    <source>
        <dbReference type="ARBA" id="ARBA00022658"/>
    </source>
</evidence>
<dbReference type="GO" id="GO:0000166">
    <property type="term" value="F:nucleotide binding"/>
    <property type="evidence" value="ECO:0007669"/>
    <property type="project" value="UniProtKB-KW"/>
</dbReference>
<comment type="caution">
    <text evidence="11">The sequence shown here is derived from an EMBL/GenBank/DDBJ whole genome shotgun (WGS) entry which is preliminary data.</text>
</comment>
<keyword evidence="3" id="KW-0963">Cytoplasm</keyword>
<evidence type="ECO:0000256" key="1">
    <source>
        <dbReference type="ARBA" id="ARBA00004496"/>
    </source>
</evidence>
<evidence type="ECO:0000313" key="11">
    <source>
        <dbReference type="EMBL" id="KAF3967022.1"/>
    </source>
</evidence>
<keyword evidence="5" id="KW-0808">Transferase</keyword>
<keyword evidence="8" id="KW-0378">Hydrolase</keyword>
<dbReference type="InterPro" id="IPR026506">
    <property type="entry name" value="GDPGP"/>
</dbReference>
<proteinExistence type="inferred from homology"/>
<dbReference type="GO" id="GO:0005737">
    <property type="term" value="C:cytoplasm"/>
    <property type="evidence" value="ECO:0007669"/>
    <property type="project" value="UniProtKB-SubCell"/>
</dbReference>
<dbReference type="Pfam" id="PF26217">
    <property type="entry name" value="GDPGP1_N"/>
    <property type="match status" value="1"/>
</dbReference>
<dbReference type="GO" id="GO:0016787">
    <property type="term" value="F:hydrolase activity"/>
    <property type="evidence" value="ECO:0007669"/>
    <property type="project" value="UniProtKB-KW"/>
</dbReference>
<evidence type="ECO:0000256" key="2">
    <source>
        <dbReference type="ARBA" id="ARBA00006451"/>
    </source>
</evidence>
<gene>
    <name evidence="11" type="ORF">CMV_008933</name>
</gene>
<dbReference type="EMBL" id="JRKL02000958">
    <property type="protein sequence ID" value="KAF3967022.1"/>
    <property type="molecule type" value="Genomic_DNA"/>
</dbReference>
<dbReference type="InterPro" id="IPR058865">
    <property type="entry name" value="GDPGP1_C"/>
</dbReference>
<organism evidence="11 12">
    <name type="scientific">Castanea mollissima</name>
    <name type="common">Chinese chestnut</name>
    <dbReference type="NCBI Taxonomy" id="60419"/>
    <lineage>
        <taxon>Eukaryota</taxon>
        <taxon>Viridiplantae</taxon>
        <taxon>Streptophyta</taxon>
        <taxon>Embryophyta</taxon>
        <taxon>Tracheophyta</taxon>
        <taxon>Spermatophyta</taxon>
        <taxon>Magnoliopsida</taxon>
        <taxon>eudicotyledons</taxon>
        <taxon>Gunneridae</taxon>
        <taxon>Pentapetalae</taxon>
        <taxon>rosids</taxon>
        <taxon>fabids</taxon>
        <taxon>Fagales</taxon>
        <taxon>Fagaceae</taxon>
        <taxon>Castanea</taxon>
    </lineage>
</organism>
<keyword evidence="6" id="KW-0548">Nucleotidyltransferase</keyword>
<dbReference type="Proteomes" id="UP000737018">
    <property type="component" value="Unassembled WGS sequence"/>
</dbReference>
<dbReference type="PANTHER" id="PTHR20884">
    <property type="entry name" value="GDP-D-GLUCOSE PHOSPHORYLASE 1"/>
    <property type="match status" value="1"/>
</dbReference>
<name>A0A8J4RLV4_9ROSI</name>
<evidence type="ECO:0000313" key="12">
    <source>
        <dbReference type="Proteomes" id="UP000737018"/>
    </source>
</evidence>
<evidence type="ECO:0000256" key="7">
    <source>
        <dbReference type="ARBA" id="ARBA00022741"/>
    </source>
</evidence>
<keyword evidence="12" id="KW-1185">Reference proteome</keyword>
<dbReference type="OrthoDB" id="417175at2759"/>
<protein>
    <submittedName>
        <fullName evidence="11">Uncharacterized protein</fullName>
    </submittedName>
</protein>
<evidence type="ECO:0000256" key="8">
    <source>
        <dbReference type="ARBA" id="ARBA00022801"/>
    </source>
</evidence>
<dbReference type="AlphaFoldDB" id="A0A8J4RLV4"/>
<dbReference type="PANTHER" id="PTHR20884:SF9">
    <property type="entry name" value="OS12G0612100 PROTEIN"/>
    <property type="match status" value="1"/>
</dbReference>
<evidence type="ECO:0000256" key="6">
    <source>
        <dbReference type="ARBA" id="ARBA00022695"/>
    </source>
</evidence>
<dbReference type="GO" id="GO:0080048">
    <property type="term" value="F:GDP-D-glucose phosphorylase activity"/>
    <property type="evidence" value="ECO:0007669"/>
    <property type="project" value="InterPro"/>
</dbReference>
<evidence type="ECO:0000256" key="3">
    <source>
        <dbReference type="ARBA" id="ARBA00022490"/>
    </source>
</evidence>
<dbReference type="GO" id="GO:0005085">
    <property type="term" value="F:guanyl-nucleotide exchange factor activity"/>
    <property type="evidence" value="ECO:0007669"/>
    <property type="project" value="UniProtKB-KW"/>
</dbReference>
<feature type="domain" description="GDPGP1-like C-terminal" evidence="9">
    <location>
        <begin position="420"/>
        <end position="557"/>
    </location>
</feature>
<comment type="similarity">
    <text evidence="2">Belongs to the GDPGP1 family.</text>
</comment>
<dbReference type="InterPro" id="IPR058866">
    <property type="entry name" value="GDPGP1_N"/>
</dbReference>
<evidence type="ECO:0000259" key="9">
    <source>
        <dbReference type="Pfam" id="PF26216"/>
    </source>
</evidence>
<evidence type="ECO:0000259" key="10">
    <source>
        <dbReference type="Pfam" id="PF26217"/>
    </source>
</evidence>
<evidence type="ECO:0000256" key="5">
    <source>
        <dbReference type="ARBA" id="ARBA00022679"/>
    </source>
</evidence>
<comment type="subcellular location">
    <subcellularLocation>
        <location evidence="1">Cytoplasm</location>
    </subcellularLocation>
</comment>